<keyword evidence="3" id="KW-1185">Reference proteome</keyword>
<dbReference type="AlphaFoldDB" id="A0A9J7AYM6"/>
<evidence type="ECO:0000256" key="1">
    <source>
        <dbReference type="ARBA" id="ARBA00023125"/>
    </source>
</evidence>
<evidence type="ECO:0000313" key="2">
    <source>
        <dbReference type="EMBL" id="UUX51890.1"/>
    </source>
</evidence>
<dbReference type="KEGG" id="naci:NUH88_09340"/>
<dbReference type="InterPro" id="IPR036390">
    <property type="entry name" value="WH_DNA-bd_sf"/>
</dbReference>
<name>A0A9J7AYM6_9PROT</name>
<dbReference type="RefSeq" id="WP_257771631.1">
    <property type="nucleotide sequence ID" value="NZ_CP102480.1"/>
</dbReference>
<dbReference type="PROSITE" id="PS51197">
    <property type="entry name" value="HTH_RRF2_2"/>
    <property type="match status" value="1"/>
</dbReference>
<dbReference type="PANTHER" id="PTHR33221">
    <property type="entry name" value="WINGED HELIX-TURN-HELIX TRANSCRIPTIONAL REGULATOR, RRF2 FAMILY"/>
    <property type="match status" value="1"/>
</dbReference>
<keyword evidence="1" id="KW-0238">DNA-binding</keyword>
<dbReference type="Pfam" id="PF02082">
    <property type="entry name" value="Rrf2"/>
    <property type="match status" value="1"/>
</dbReference>
<dbReference type="InterPro" id="IPR036388">
    <property type="entry name" value="WH-like_DNA-bd_sf"/>
</dbReference>
<protein>
    <submittedName>
        <fullName evidence="2">Rrf2 family transcriptional regulator</fullName>
    </submittedName>
</protein>
<dbReference type="NCBIfam" id="TIGR00738">
    <property type="entry name" value="rrf2_super"/>
    <property type="match status" value="1"/>
</dbReference>
<dbReference type="Proteomes" id="UP001060336">
    <property type="component" value="Chromosome"/>
</dbReference>
<proteinExistence type="predicted"/>
<evidence type="ECO:0000313" key="3">
    <source>
        <dbReference type="Proteomes" id="UP001060336"/>
    </source>
</evidence>
<dbReference type="GO" id="GO:0003677">
    <property type="term" value="F:DNA binding"/>
    <property type="evidence" value="ECO:0007669"/>
    <property type="project" value="UniProtKB-KW"/>
</dbReference>
<dbReference type="Gene3D" id="1.10.10.10">
    <property type="entry name" value="Winged helix-like DNA-binding domain superfamily/Winged helix DNA-binding domain"/>
    <property type="match status" value="1"/>
</dbReference>
<accession>A0A9J7AYM6</accession>
<dbReference type="GO" id="GO:0005829">
    <property type="term" value="C:cytosol"/>
    <property type="evidence" value="ECO:0007669"/>
    <property type="project" value="TreeGrafter"/>
</dbReference>
<gene>
    <name evidence="2" type="ORF">NUH88_09340</name>
</gene>
<dbReference type="PANTHER" id="PTHR33221:SF4">
    <property type="entry name" value="HTH-TYPE TRANSCRIPTIONAL REPRESSOR NSRR"/>
    <property type="match status" value="1"/>
</dbReference>
<dbReference type="SUPFAM" id="SSF46785">
    <property type="entry name" value="Winged helix' DNA-binding domain"/>
    <property type="match status" value="1"/>
</dbReference>
<sequence>MRLNVQTDYALRLLMHLAVNPDRLITIREAADRFSVSKTHLMKLANAMSHEGFIQAVRGRSGGLRLARPAGEIRVGDVVRRMENDFAVVECFQAGRGECLITPACRLKGVLNRAVEAFLAELDACTLEDLVRANEPLRLMLA</sequence>
<reference evidence="2" key="1">
    <citation type="submission" date="2022-08" db="EMBL/GenBank/DDBJ databases">
        <title>Nisaea acidiphila sp. nov., isolated from a marine algal debris and emended description of the genus Nisaea Urios et al. 2008.</title>
        <authorList>
            <person name="Kwon K."/>
        </authorList>
    </citation>
    <scope>NUCLEOTIDE SEQUENCE</scope>
    <source>
        <strain evidence="2">MEBiC11861</strain>
    </source>
</reference>
<dbReference type="GO" id="GO:0003700">
    <property type="term" value="F:DNA-binding transcription factor activity"/>
    <property type="evidence" value="ECO:0007669"/>
    <property type="project" value="TreeGrafter"/>
</dbReference>
<dbReference type="EMBL" id="CP102480">
    <property type="protein sequence ID" value="UUX51890.1"/>
    <property type="molecule type" value="Genomic_DNA"/>
</dbReference>
<organism evidence="2 3">
    <name type="scientific">Nisaea acidiphila</name>
    <dbReference type="NCBI Taxonomy" id="1862145"/>
    <lineage>
        <taxon>Bacteria</taxon>
        <taxon>Pseudomonadati</taxon>
        <taxon>Pseudomonadota</taxon>
        <taxon>Alphaproteobacteria</taxon>
        <taxon>Rhodospirillales</taxon>
        <taxon>Thalassobaculaceae</taxon>
        <taxon>Nisaea</taxon>
    </lineage>
</organism>
<dbReference type="InterPro" id="IPR000944">
    <property type="entry name" value="Tscrpt_reg_Rrf2"/>
</dbReference>